<evidence type="ECO:0000256" key="8">
    <source>
        <dbReference type="ARBA" id="ARBA00023157"/>
    </source>
</evidence>
<reference evidence="16" key="1">
    <citation type="journal article" date="2002" name="Science">
        <title>The draft genome of Ciona intestinalis: insights into chordate and vertebrate origins.</title>
        <authorList>
            <person name="Dehal P."/>
            <person name="Satou Y."/>
            <person name="Campbell R.K."/>
            <person name="Chapman J."/>
            <person name="Degnan B."/>
            <person name="De Tomaso A."/>
            <person name="Davidson B."/>
            <person name="Di Gregorio A."/>
            <person name="Gelpke M."/>
            <person name="Goodstein D.M."/>
            <person name="Harafuji N."/>
            <person name="Hastings K.E."/>
            <person name="Ho I."/>
            <person name="Hotta K."/>
            <person name="Huang W."/>
            <person name="Kawashima T."/>
            <person name="Lemaire P."/>
            <person name="Martinez D."/>
            <person name="Meinertzhagen I.A."/>
            <person name="Necula S."/>
            <person name="Nonaka M."/>
            <person name="Putnam N."/>
            <person name="Rash S."/>
            <person name="Saiga H."/>
            <person name="Satake M."/>
            <person name="Terry A."/>
            <person name="Yamada L."/>
            <person name="Wang H.G."/>
            <person name="Awazu S."/>
            <person name="Azumi K."/>
            <person name="Boore J."/>
            <person name="Branno M."/>
            <person name="Chin-Bow S."/>
            <person name="DeSantis R."/>
            <person name="Doyle S."/>
            <person name="Francino P."/>
            <person name="Keys D.N."/>
            <person name="Haga S."/>
            <person name="Hayashi H."/>
            <person name="Hino K."/>
            <person name="Imai K.S."/>
            <person name="Inaba K."/>
            <person name="Kano S."/>
            <person name="Kobayashi K."/>
            <person name="Kobayashi M."/>
            <person name="Lee B.I."/>
            <person name="Makabe K.W."/>
            <person name="Manohar C."/>
            <person name="Matassi G."/>
            <person name="Medina M."/>
            <person name="Mochizuki Y."/>
            <person name="Mount S."/>
            <person name="Morishita T."/>
            <person name="Miura S."/>
            <person name="Nakayama A."/>
            <person name="Nishizaka S."/>
            <person name="Nomoto H."/>
            <person name="Ohta F."/>
            <person name="Oishi K."/>
            <person name="Rigoutsos I."/>
            <person name="Sano M."/>
            <person name="Sasaki A."/>
            <person name="Sasakura Y."/>
            <person name="Shoguchi E."/>
            <person name="Shin-i T."/>
            <person name="Spagnuolo A."/>
            <person name="Stainier D."/>
            <person name="Suzuki M.M."/>
            <person name="Tassy O."/>
            <person name="Takatori N."/>
            <person name="Tokuoka M."/>
            <person name="Yagi K."/>
            <person name="Yoshizaki F."/>
            <person name="Wada S."/>
            <person name="Zhang C."/>
            <person name="Hyatt P.D."/>
            <person name="Larimer F."/>
            <person name="Detter C."/>
            <person name="Doggett N."/>
            <person name="Glavina T."/>
            <person name="Hawkins T."/>
            <person name="Richardson P."/>
            <person name="Lucas S."/>
            <person name="Kohara Y."/>
            <person name="Levine M."/>
            <person name="Satoh N."/>
            <person name="Rokhsar D.S."/>
        </authorList>
    </citation>
    <scope>NUCLEOTIDE SEQUENCE [LARGE SCALE GENOMIC DNA]</scope>
</reference>
<evidence type="ECO:0000256" key="5">
    <source>
        <dbReference type="ARBA" id="ARBA00022833"/>
    </source>
</evidence>
<dbReference type="InterPro" id="IPR024079">
    <property type="entry name" value="MetalloPept_cat_dom_sf"/>
</dbReference>
<dbReference type="CDD" id="cd04280">
    <property type="entry name" value="ZnMc_astacin_like"/>
    <property type="match status" value="1"/>
</dbReference>
<keyword evidence="3" id="KW-0732">Signal</keyword>
<dbReference type="SMART" id="SM00235">
    <property type="entry name" value="ZnMc"/>
    <property type="match status" value="1"/>
</dbReference>
<name>F7A1F6_CIOIN</name>
<feature type="binding site" evidence="10">
    <location>
        <position position="147"/>
    </location>
    <ligand>
        <name>Zn(2+)</name>
        <dbReference type="ChEBI" id="CHEBI:29105"/>
        <note>catalytic</note>
    </ligand>
</feature>
<dbReference type="SUPFAM" id="SSF55486">
    <property type="entry name" value="Metalloproteases ('zincins'), catalytic domain"/>
    <property type="match status" value="1"/>
</dbReference>
<dbReference type="FunFam" id="2.60.210.10:FF:000009">
    <property type="entry name" value="Meprin A subunit"/>
    <property type="match status" value="1"/>
</dbReference>
<dbReference type="FunFam" id="2.60.120.200:FF:000405">
    <property type="entry name" value="Metalloendopeptidase"/>
    <property type="match status" value="1"/>
</dbReference>
<evidence type="ECO:0000256" key="6">
    <source>
        <dbReference type="ARBA" id="ARBA00023049"/>
    </source>
</evidence>
<sequence>ILRFSYLYFTAVTGKGNENELDKEDKGDIFDINAEFADTDLIDGDVIPPTSRNTLVDEGRHWPSTRIPVVMGSNLGLEAIAVILEARQEYEMRTCLTFPDRTDEKDYIEYQSLSGCYSSVGMVGGPQTISIGPGCEKMAVAEHETMHAIGIYHEQSRTDRDHYVRIALENVDEGKEHNFNSYPYSVVDDRRVRYDYDSVMHYGDTSFSSNGQPTIVTLDPAFQDVIGQRRTFSEGDVTKINRMYKCGDTLRYSYNCNYEDETVCGYVQDFTDSGDWVRHIVGASPSVPVTGVLPTTDGSSYMLLDTSAATSSMYSMKYKSTVAQQCLEVSYYMDLQTGSTASLELAIATIDPVNGDVLSVGSPVTTLSGDHEGLWMTERVTISAPSEYKLAIIGNGRNKPHNIAGDVIAIDDVSVLDKPCEMTYFVVNDYSQILATSARGDYFYSPLMYTDDGYGFQVKIYPVGSSNSKDGYMAMYYYVAQGVNDDSLQWPMYNRYIKFSIVDQGPDALTRMTQANSILSSSSGGSWDKPTSLYTHHAHCQCQTRNSGYGFSSFMSVSDIQNTRHFLKHDQLMV</sequence>
<feature type="domain" description="Peptidase M12A" evidence="14">
    <location>
        <begin position="53"/>
        <end position="247"/>
    </location>
</feature>
<feature type="domain" description="MATH" evidence="13">
    <location>
        <begin position="420"/>
        <end position="574"/>
    </location>
</feature>
<keyword evidence="1 10" id="KW-0645">Protease</keyword>
<dbReference type="SMART" id="SM00137">
    <property type="entry name" value="MAM"/>
    <property type="match status" value="1"/>
</dbReference>
<evidence type="ECO:0000256" key="4">
    <source>
        <dbReference type="ARBA" id="ARBA00022801"/>
    </source>
</evidence>
<dbReference type="PANTHER" id="PTHR10127">
    <property type="entry name" value="DISCOIDIN, CUB, EGF, LAMININ , AND ZINC METALLOPROTEASE DOMAIN CONTAINING"/>
    <property type="match status" value="1"/>
</dbReference>
<keyword evidence="7" id="KW-0865">Zymogen</keyword>
<reference evidence="15" key="2">
    <citation type="journal article" date="2008" name="Genome Biol.">
        <title>Improved genome assembly and evidence-based global gene model set for the chordate Ciona intestinalis: new insight into intron and operon populations.</title>
        <authorList>
            <person name="Satou Y."/>
            <person name="Mineta K."/>
            <person name="Ogasawara M."/>
            <person name="Sasakura Y."/>
            <person name="Shoguchi E."/>
            <person name="Ueno K."/>
            <person name="Yamada L."/>
            <person name="Matsumoto J."/>
            <person name="Wasserscheid J."/>
            <person name="Dewar K."/>
            <person name="Wiley G.B."/>
            <person name="Macmil S.L."/>
            <person name="Roe B.A."/>
            <person name="Zeller R.W."/>
            <person name="Hastings K.E."/>
            <person name="Lemaire P."/>
            <person name="Lindquist E."/>
            <person name="Endo T."/>
            <person name="Hotta K."/>
            <person name="Inaba K."/>
        </authorList>
    </citation>
    <scope>NUCLEOTIDE SEQUENCE [LARGE SCALE GENOMIC DNA]</scope>
    <source>
        <strain evidence="15">wild type</strain>
    </source>
</reference>
<comment type="cofactor">
    <cofactor evidence="10 11">
        <name>Zn(2+)</name>
        <dbReference type="ChEBI" id="CHEBI:29105"/>
    </cofactor>
    <text evidence="10 11">Binds 1 zinc ion per subunit.</text>
</comment>
<keyword evidence="5 10" id="KW-0862">Zinc</keyword>
<dbReference type="GO" id="GO:0005615">
    <property type="term" value="C:extracellular space"/>
    <property type="evidence" value="ECO:0000318"/>
    <property type="project" value="GO_Central"/>
</dbReference>
<keyword evidence="4 10" id="KW-0378">Hydrolase</keyword>
<protein>
    <recommendedName>
        <fullName evidence="11">Metalloendopeptidase</fullName>
        <ecNumber evidence="11">3.4.24.-</ecNumber>
    </recommendedName>
</protein>
<feature type="binding site" evidence="10">
    <location>
        <position position="143"/>
    </location>
    <ligand>
        <name>Zn(2+)</name>
        <dbReference type="ChEBI" id="CHEBI:29105"/>
        <note>catalytic</note>
    </ligand>
</feature>
<evidence type="ECO:0000256" key="10">
    <source>
        <dbReference type="PROSITE-ProRule" id="PRU01211"/>
    </source>
</evidence>
<accession>F7A1F6</accession>
<organism evidence="15 16">
    <name type="scientific">Ciona intestinalis</name>
    <name type="common">Transparent sea squirt</name>
    <name type="synonym">Ascidia intestinalis</name>
    <dbReference type="NCBI Taxonomy" id="7719"/>
    <lineage>
        <taxon>Eukaryota</taxon>
        <taxon>Metazoa</taxon>
        <taxon>Chordata</taxon>
        <taxon>Tunicata</taxon>
        <taxon>Ascidiacea</taxon>
        <taxon>Phlebobranchia</taxon>
        <taxon>Cionidae</taxon>
        <taxon>Ciona</taxon>
    </lineage>
</organism>
<feature type="active site" evidence="10">
    <location>
        <position position="144"/>
    </location>
</feature>
<dbReference type="PROSITE" id="PS50144">
    <property type="entry name" value="MATH"/>
    <property type="match status" value="1"/>
</dbReference>
<dbReference type="Ensembl" id="ENSCINT00000017083.3">
    <property type="protein sequence ID" value="ENSCINP00000017083.3"/>
    <property type="gene ID" value="ENSCING00000008375.3"/>
</dbReference>
<dbReference type="Gene3D" id="2.60.210.10">
    <property type="entry name" value="Apoptosis, Tumor Necrosis Factor Receptor Associated Protein 2, Chain A"/>
    <property type="match status" value="1"/>
</dbReference>
<dbReference type="GO" id="GO:0006508">
    <property type="term" value="P:proteolysis"/>
    <property type="evidence" value="ECO:0007669"/>
    <property type="project" value="UniProtKB-KW"/>
</dbReference>
<dbReference type="Proteomes" id="UP000008144">
    <property type="component" value="Chromosome 8"/>
</dbReference>
<reference evidence="15" key="4">
    <citation type="submission" date="2025-09" db="UniProtKB">
        <authorList>
            <consortium name="Ensembl"/>
        </authorList>
    </citation>
    <scope>IDENTIFICATION</scope>
</reference>
<evidence type="ECO:0000259" key="13">
    <source>
        <dbReference type="PROSITE" id="PS50144"/>
    </source>
</evidence>
<dbReference type="GO" id="GO:0016020">
    <property type="term" value="C:membrane"/>
    <property type="evidence" value="ECO:0007669"/>
    <property type="project" value="InterPro"/>
</dbReference>
<proteinExistence type="predicted"/>
<dbReference type="InterPro" id="IPR034035">
    <property type="entry name" value="Astacin-like_dom"/>
</dbReference>
<evidence type="ECO:0000256" key="3">
    <source>
        <dbReference type="ARBA" id="ARBA00022729"/>
    </source>
</evidence>
<dbReference type="InterPro" id="IPR000998">
    <property type="entry name" value="MAM_dom"/>
</dbReference>
<dbReference type="HOGENOM" id="CLU_021966_0_0_1"/>
<dbReference type="PRINTS" id="PR00480">
    <property type="entry name" value="ASTACIN"/>
</dbReference>
<comment type="caution">
    <text evidence="10">Lacks conserved residue(s) required for the propagation of feature annotation.</text>
</comment>
<dbReference type="SUPFAM" id="SSF49899">
    <property type="entry name" value="Concanavalin A-like lectins/glucanases"/>
    <property type="match status" value="1"/>
</dbReference>
<dbReference type="PANTHER" id="PTHR10127:SF856">
    <property type="entry name" value="METALLOENDOPEPTIDASE"/>
    <property type="match status" value="1"/>
</dbReference>
<dbReference type="AlphaFoldDB" id="F7A1F6"/>
<evidence type="ECO:0000313" key="15">
    <source>
        <dbReference type="Ensembl" id="ENSCINP00000017083.3"/>
    </source>
</evidence>
<dbReference type="GeneTree" id="ENSGT00950000183111"/>
<dbReference type="OMA" id="FEMFRLR"/>
<dbReference type="InterPro" id="IPR008974">
    <property type="entry name" value="TRAF-like"/>
</dbReference>
<dbReference type="InterPro" id="IPR001506">
    <property type="entry name" value="Peptidase_M12A"/>
</dbReference>
<evidence type="ECO:0000259" key="14">
    <source>
        <dbReference type="PROSITE" id="PS51864"/>
    </source>
</evidence>
<dbReference type="EMBL" id="EAAA01002761">
    <property type="status" value="NOT_ANNOTATED_CDS"/>
    <property type="molecule type" value="Genomic_DNA"/>
</dbReference>
<feature type="domain" description="MAM" evidence="12">
    <location>
        <begin position="254"/>
        <end position="422"/>
    </location>
</feature>
<keyword evidence="9" id="KW-0325">Glycoprotein</keyword>
<reference evidence="15" key="3">
    <citation type="submission" date="2025-08" db="UniProtKB">
        <authorList>
            <consortium name="Ensembl"/>
        </authorList>
    </citation>
    <scope>IDENTIFICATION</scope>
</reference>
<dbReference type="InterPro" id="IPR013320">
    <property type="entry name" value="ConA-like_dom_sf"/>
</dbReference>
<evidence type="ECO:0000256" key="1">
    <source>
        <dbReference type="ARBA" id="ARBA00022670"/>
    </source>
</evidence>
<keyword evidence="16" id="KW-1185">Reference proteome</keyword>
<feature type="binding site" evidence="10">
    <location>
        <position position="153"/>
    </location>
    <ligand>
        <name>Zn(2+)</name>
        <dbReference type="ChEBI" id="CHEBI:29105"/>
        <note>catalytic</note>
    </ligand>
</feature>
<dbReference type="PROSITE" id="PS51864">
    <property type="entry name" value="ASTACIN"/>
    <property type="match status" value="1"/>
</dbReference>
<keyword evidence="6 10" id="KW-0482">Metalloprotease</keyword>
<dbReference type="InParanoid" id="F7A1F6"/>
<keyword evidence="8" id="KW-1015">Disulfide bond</keyword>
<evidence type="ECO:0000256" key="11">
    <source>
        <dbReference type="RuleBase" id="RU361183"/>
    </source>
</evidence>
<dbReference type="Gene3D" id="3.40.390.10">
    <property type="entry name" value="Collagenase (Catalytic Domain)"/>
    <property type="match status" value="1"/>
</dbReference>
<dbReference type="Gene3D" id="2.60.120.200">
    <property type="match status" value="1"/>
</dbReference>
<dbReference type="Pfam" id="PF01400">
    <property type="entry name" value="Astacin"/>
    <property type="match status" value="1"/>
</dbReference>
<evidence type="ECO:0000256" key="2">
    <source>
        <dbReference type="ARBA" id="ARBA00022723"/>
    </source>
</evidence>
<dbReference type="Pfam" id="PF22486">
    <property type="entry name" value="MATH_2"/>
    <property type="match status" value="1"/>
</dbReference>
<dbReference type="EC" id="3.4.24.-" evidence="11"/>
<dbReference type="PROSITE" id="PS50060">
    <property type="entry name" value="MAM_2"/>
    <property type="match status" value="1"/>
</dbReference>
<keyword evidence="2 10" id="KW-0479">Metal-binding</keyword>
<dbReference type="GO" id="GO:0008270">
    <property type="term" value="F:zinc ion binding"/>
    <property type="evidence" value="ECO:0007669"/>
    <property type="project" value="UniProtKB-UniRule"/>
</dbReference>
<dbReference type="SUPFAM" id="SSF49599">
    <property type="entry name" value="TRAF domain-like"/>
    <property type="match status" value="1"/>
</dbReference>
<evidence type="ECO:0000259" key="12">
    <source>
        <dbReference type="PROSITE" id="PS50060"/>
    </source>
</evidence>
<dbReference type="Pfam" id="PF00629">
    <property type="entry name" value="MAM"/>
    <property type="match status" value="1"/>
</dbReference>
<dbReference type="FunFam" id="3.40.390.10:FF:000015">
    <property type="entry name" value="Meprin A subunit"/>
    <property type="match status" value="1"/>
</dbReference>
<dbReference type="InterPro" id="IPR006026">
    <property type="entry name" value="Peptidase_Metallo"/>
</dbReference>
<dbReference type="CDD" id="cd06263">
    <property type="entry name" value="MAM"/>
    <property type="match status" value="1"/>
</dbReference>
<dbReference type="GO" id="GO:0004222">
    <property type="term" value="F:metalloendopeptidase activity"/>
    <property type="evidence" value="ECO:0000318"/>
    <property type="project" value="GO_Central"/>
</dbReference>
<evidence type="ECO:0000256" key="9">
    <source>
        <dbReference type="ARBA" id="ARBA00023180"/>
    </source>
</evidence>
<evidence type="ECO:0000256" key="7">
    <source>
        <dbReference type="ARBA" id="ARBA00023145"/>
    </source>
</evidence>
<dbReference type="InterPro" id="IPR002083">
    <property type="entry name" value="MATH/TRAF_dom"/>
</dbReference>
<evidence type="ECO:0000313" key="16">
    <source>
        <dbReference type="Proteomes" id="UP000008144"/>
    </source>
</evidence>